<protein>
    <recommendedName>
        <fullName evidence="10">GTP 3',8-cyclase</fullName>
        <ecNumber evidence="10">4.1.99.22</ecNumber>
    </recommendedName>
    <alternativeName>
        <fullName evidence="10">Molybdenum cofactor biosynthesis protein A</fullName>
    </alternativeName>
</protein>
<dbReference type="SUPFAM" id="SSF102114">
    <property type="entry name" value="Radical SAM enzymes"/>
    <property type="match status" value="1"/>
</dbReference>
<comment type="pathway">
    <text evidence="10">Cofactor biosynthesis; molybdopterin biosynthesis.</text>
</comment>
<dbReference type="InterPro" id="IPR007197">
    <property type="entry name" value="rSAM"/>
</dbReference>
<dbReference type="SMART" id="SM00729">
    <property type="entry name" value="Elp3"/>
    <property type="match status" value="1"/>
</dbReference>
<dbReference type="InterPro" id="IPR040064">
    <property type="entry name" value="MoaA-like"/>
</dbReference>
<comment type="cofactor">
    <cofactor evidence="10">
        <name>[4Fe-4S] cluster</name>
        <dbReference type="ChEBI" id="CHEBI:49883"/>
    </cofactor>
    <text evidence="10">Binds 2 [4Fe-4S] clusters. Binds 1 [4Fe-4S] cluster coordinated with 3 cysteines and an exchangeable S-adenosyl-L-methionine and 1 [4Fe-4S] cluster coordinated with 3 cysteines and the GTP-derived substrate.</text>
</comment>
<feature type="binding site" evidence="10">
    <location>
        <position position="31"/>
    </location>
    <ligand>
        <name>[4Fe-4S] cluster</name>
        <dbReference type="ChEBI" id="CHEBI:49883"/>
        <label>1</label>
        <note>4Fe-4S-S-AdoMet</note>
    </ligand>
</feature>
<dbReference type="Pfam" id="PF04055">
    <property type="entry name" value="Radical_SAM"/>
    <property type="match status" value="1"/>
</dbReference>
<reference evidence="12 13" key="1">
    <citation type="journal article" date="2018" name="Nat. Biotechnol.">
        <title>A standardized bacterial taxonomy based on genome phylogeny substantially revises the tree of life.</title>
        <authorList>
            <person name="Parks D.H."/>
            <person name="Chuvochina M."/>
            <person name="Waite D.W."/>
            <person name="Rinke C."/>
            <person name="Skarshewski A."/>
            <person name="Chaumeil P.A."/>
            <person name="Hugenholtz P."/>
        </authorList>
    </citation>
    <scope>NUCLEOTIDE SEQUENCE [LARGE SCALE GENOMIC DNA]</scope>
    <source>
        <strain evidence="12">UBA9669</strain>
    </source>
</reference>
<dbReference type="RefSeq" id="WP_049174240.1">
    <property type="nucleotide sequence ID" value="NZ_BKFK01000001.1"/>
</dbReference>
<keyword evidence="3 10" id="KW-0479">Metal-binding</keyword>
<dbReference type="GO" id="GO:0061798">
    <property type="term" value="F:GTP 3',8'-cyclase activity"/>
    <property type="evidence" value="ECO:0007669"/>
    <property type="project" value="UniProtKB-UniRule"/>
</dbReference>
<organism evidence="12 13">
    <name type="scientific">Acinetobacter ursingii</name>
    <dbReference type="NCBI Taxonomy" id="108980"/>
    <lineage>
        <taxon>Bacteria</taxon>
        <taxon>Pseudomonadati</taxon>
        <taxon>Pseudomonadota</taxon>
        <taxon>Gammaproteobacteria</taxon>
        <taxon>Moraxellales</taxon>
        <taxon>Moraxellaceae</taxon>
        <taxon>Acinetobacter</taxon>
    </lineage>
</organism>
<feature type="binding site" evidence="10">
    <location>
        <position position="165"/>
    </location>
    <ligand>
        <name>GTP</name>
        <dbReference type="ChEBI" id="CHEBI:37565"/>
    </ligand>
</feature>
<feature type="binding site" evidence="10">
    <location>
        <begin position="265"/>
        <end position="267"/>
    </location>
    <ligand>
        <name>GTP</name>
        <dbReference type="ChEBI" id="CHEBI:37565"/>
    </ligand>
</feature>
<feature type="binding site" evidence="10">
    <location>
        <position position="263"/>
    </location>
    <ligand>
        <name>[4Fe-4S] cluster</name>
        <dbReference type="ChEBI" id="CHEBI:49883"/>
        <label>2</label>
        <note>4Fe-4S-substrate</note>
    </ligand>
</feature>
<evidence type="ECO:0000313" key="12">
    <source>
        <dbReference type="EMBL" id="HCK30224.1"/>
    </source>
</evidence>
<evidence type="ECO:0000256" key="10">
    <source>
        <dbReference type="HAMAP-Rule" id="MF_01225"/>
    </source>
</evidence>
<feature type="binding site" evidence="10">
    <location>
        <position position="35"/>
    </location>
    <ligand>
        <name>[4Fe-4S] cluster</name>
        <dbReference type="ChEBI" id="CHEBI:49883"/>
        <label>1</label>
        <note>4Fe-4S-S-AdoMet</note>
    </ligand>
</feature>
<feature type="binding site" evidence="10">
    <location>
        <position position="24"/>
    </location>
    <ligand>
        <name>GTP</name>
        <dbReference type="ChEBI" id="CHEBI:37565"/>
    </ligand>
</feature>
<evidence type="ECO:0000256" key="4">
    <source>
        <dbReference type="ARBA" id="ARBA00022741"/>
    </source>
</evidence>
<dbReference type="PANTHER" id="PTHR22960:SF0">
    <property type="entry name" value="MOLYBDENUM COFACTOR BIOSYNTHESIS PROTEIN 1"/>
    <property type="match status" value="1"/>
</dbReference>
<evidence type="ECO:0000256" key="6">
    <source>
        <dbReference type="ARBA" id="ARBA00023014"/>
    </source>
</evidence>
<feature type="binding site" evidence="10">
    <location>
        <position position="37"/>
    </location>
    <ligand>
        <name>S-adenosyl-L-methionine</name>
        <dbReference type="ChEBI" id="CHEBI:59789"/>
    </ligand>
</feature>
<dbReference type="CDD" id="cd01335">
    <property type="entry name" value="Radical_SAM"/>
    <property type="match status" value="1"/>
</dbReference>
<keyword evidence="1 10" id="KW-0004">4Fe-4S</keyword>
<dbReference type="GO" id="GO:0051539">
    <property type="term" value="F:4 iron, 4 sulfur cluster binding"/>
    <property type="evidence" value="ECO:0007669"/>
    <property type="project" value="UniProtKB-UniRule"/>
</dbReference>
<dbReference type="UniPathway" id="UPA00344"/>
<dbReference type="InterPro" id="IPR010505">
    <property type="entry name" value="MoaA_twitch"/>
</dbReference>
<dbReference type="Gene3D" id="3.20.20.70">
    <property type="entry name" value="Aldolase class I"/>
    <property type="match status" value="1"/>
</dbReference>
<dbReference type="Pfam" id="PF06463">
    <property type="entry name" value="Mob_synth_C"/>
    <property type="match status" value="1"/>
</dbReference>
<dbReference type="InterPro" id="IPR058240">
    <property type="entry name" value="rSAM_sf"/>
</dbReference>
<evidence type="ECO:0000259" key="11">
    <source>
        <dbReference type="PROSITE" id="PS51918"/>
    </source>
</evidence>
<dbReference type="SFLD" id="SFLDS00029">
    <property type="entry name" value="Radical_SAM"/>
    <property type="match status" value="1"/>
</dbReference>
<dbReference type="InterPro" id="IPR050105">
    <property type="entry name" value="MoCo_biosynth_MoaA/MoaC"/>
</dbReference>
<feature type="binding site" evidence="10">
    <location>
        <position position="277"/>
    </location>
    <ligand>
        <name>[4Fe-4S] cluster</name>
        <dbReference type="ChEBI" id="CHEBI:49883"/>
        <label>2</label>
        <note>4Fe-4S-substrate</note>
    </ligand>
</feature>
<keyword evidence="2 10" id="KW-0949">S-adenosyl-L-methionine</keyword>
<dbReference type="SFLD" id="SFLDG01067">
    <property type="entry name" value="SPASM/twitch_domain_containing"/>
    <property type="match status" value="1"/>
</dbReference>
<keyword evidence="6 10" id="KW-0411">Iron-sulfur</keyword>
<dbReference type="PROSITE" id="PS51918">
    <property type="entry name" value="RADICAL_SAM"/>
    <property type="match status" value="1"/>
</dbReference>
<evidence type="ECO:0000256" key="5">
    <source>
        <dbReference type="ARBA" id="ARBA00023004"/>
    </source>
</evidence>
<feature type="binding site" evidence="10">
    <location>
        <position position="130"/>
    </location>
    <ligand>
        <name>S-adenosyl-L-methionine</name>
        <dbReference type="ChEBI" id="CHEBI:59789"/>
    </ligand>
</feature>
<dbReference type="GO" id="GO:0061799">
    <property type="term" value="F:cyclic pyranopterin monophosphate synthase activity"/>
    <property type="evidence" value="ECO:0007669"/>
    <property type="project" value="TreeGrafter"/>
</dbReference>
<evidence type="ECO:0000256" key="9">
    <source>
        <dbReference type="ARBA" id="ARBA00023239"/>
    </source>
</evidence>
<feature type="binding site" evidence="10">
    <location>
        <position position="260"/>
    </location>
    <ligand>
        <name>[4Fe-4S] cluster</name>
        <dbReference type="ChEBI" id="CHEBI:49883"/>
        <label>2</label>
        <note>4Fe-4S-substrate</note>
    </ligand>
</feature>
<keyword evidence="7 10" id="KW-0342">GTP-binding</keyword>
<evidence type="ECO:0000256" key="3">
    <source>
        <dbReference type="ARBA" id="ARBA00022723"/>
    </source>
</evidence>
<keyword evidence="8 10" id="KW-0501">Molybdenum cofactor biosynthesis</keyword>
<dbReference type="EMBL" id="DPVE01000150">
    <property type="protein sequence ID" value="HCK30224.1"/>
    <property type="molecule type" value="Genomic_DNA"/>
</dbReference>
<evidence type="ECO:0000256" key="7">
    <source>
        <dbReference type="ARBA" id="ARBA00023134"/>
    </source>
</evidence>
<evidence type="ECO:0000256" key="8">
    <source>
        <dbReference type="ARBA" id="ARBA00023150"/>
    </source>
</evidence>
<comment type="caution">
    <text evidence="12">The sequence shown here is derived from an EMBL/GenBank/DDBJ whole genome shotgun (WGS) entry which is preliminary data.</text>
</comment>
<dbReference type="Proteomes" id="UP000263596">
    <property type="component" value="Unassembled WGS sequence"/>
</dbReference>
<keyword evidence="9 10" id="KW-0456">Lyase</keyword>
<dbReference type="EC" id="4.1.99.22" evidence="10"/>
<dbReference type="GO" id="GO:0005525">
    <property type="term" value="F:GTP binding"/>
    <property type="evidence" value="ECO:0007669"/>
    <property type="project" value="UniProtKB-UniRule"/>
</dbReference>
<dbReference type="InterPro" id="IPR013785">
    <property type="entry name" value="Aldolase_TIM"/>
</dbReference>
<keyword evidence="5 10" id="KW-0408">Iron</keyword>
<dbReference type="SFLD" id="SFLDG01383">
    <property type="entry name" value="cyclic_pyranopterin_phosphate"/>
    <property type="match status" value="1"/>
</dbReference>
<feature type="domain" description="Radical SAM core" evidence="11">
    <location>
        <begin position="15"/>
        <end position="229"/>
    </location>
</feature>
<feature type="binding site" evidence="10">
    <location>
        <position position="199"/>
    </location>
    <ligand>
        <name>S-adenosyl-L-methionine</name>
        <dbReference type="ChEBI" id="CHEBI:59789"/>
    </ligand>
</feature>
<dbReference type="NCBIfam" id="TIGR02666">
    <property type="entry name" value="moaA"/>
    <property type="match status" value="1"/>
</dbReference>
<comment type="similarity">
    <text evidence="10">Belongs to the radical SAM superfamily. MoaA family.</text>
</comment>
<comment type="catalytic activity">
    <reaction evidence="10">
        <text>GTP + AH2 + S-adenosyl-L-methionine = (8S)-3',8-cyclo-7,8-dihydroguanosine 5'-triphosphate + 5'-deoxyadenosine + L-methionine + A + H(+)</text>
        <dbReference type="Rhea" id="RHEA:49576"/>
        <dbReference type="ChEBI" id="CHEBI:13193"/>
        <dbReference type="ChEBI" id="CHEBI:15378"/>
        <dbReference type="ChEBI" id="CHEBI:17319"/>
        <dbReference type="ChEBI" id="CHEBI:17499"/>
        <dbReference type="ChEBI" id="CHEBI:37565"/>
        <dbReference type="ChEBI" id="CHEBI:57844"/>
        <dbReference type="ChEBI" id="CHEBI:59789"/>
        <dbReference type="ChEBI" id="CHEBI:131766"/>
        <dbReference type="EC" id="4.1.99.22"/>
    </reaction>
</comment>
<dbReference type="SFLD" id="SFLDG01386">
    <property type="entry name" value="main_SPASM_domain-containing"/>
    <property type="match status" value="1"/>
</dbReference>
<evidence type="ECO:0000256" key="1">
    <source>
        <dbReference type="ARBA" id="ARBA00022485"/>
    </source>
</evidence>
<dbReference type="GO" id="GO:0006777">
    <property type="term" value="P:Mo-molybdopterin cofactor biosynthetic process"/>
    <property type="evidence" value="ECO:0007669"/>
    <property type="project" value="UniProtKB-UniRule"/>
</dbReference>
<comment type="subunit">
    <text evidence="10">Monomer and homodimer.</text>
</comment>
<comment type="function">
    <text evidence="10">Catalyzes the cyclization of GTP to (8S)-3',8-cyclo-7,8-dihydroguanosine 5'-triphosphate.</text>
</comment>
<sequence length="346" mass="40109">MNGIVSLNPSIFQDQYGRNKRKLRISVTDRCNFKCMYCMPEHPEWMKKQDLLSFEALYQFCDFMVQNGIEKIRITGGEPLMRLGVVHFIRDLQKLRVKGLKRISITTNAHYLKKYAHELKLAGLDDLNISLDSLDPEQFLFLTKKKLKPVLDGIAAVQDVGLPFKINTVLMKGKNDDQILPMVNWAKQHKIPLRFIEFMPLDGDQHWTQADVVTEQDILNTLSSQFQIQELQQEHEPARLYRLNDEYDVGIISTISHSFCGECDRIRLTAQGELYNCLFARQGLMLKPLLDQLVTEKDEVIRQVANQALYQQTSTYIWHKAKGFHSLNQQTQNQQPRKISMHMLGG</sequence>
<evidence type="ECO:0000256" key="2">
    <source>
        <dbReference type="ARBA" id="ARBA00022691"/>
    </source>
</evidence>
<keyword evidence="4 10" id="KW-0547">Nucleotide-binding</keyword>
<feature type="binding site" evidence="10">
    <location>
        <position position="77"/>
    </location>
    <ligand>
        <name>S-adenosyl-L-methionine</name>
        <dbReference type="ChEBI" id="CHEBI:59789"/>
    </ligand>
</feature>
<evidence type="ECO:0000313" key="13">
    <source>
        <dbReference type="Proteomes" id="UP000263596"/>
    </source>
</evidence>
<name>A0A3D2SNF3_9GAMM</name>
<feature type="binding site" evidence="10">
    <location>
        <position position="106"/>
    </location>
    <ligand>
        <name>GTP</name>
        <dbReference type="ChEBI" id="CHEBI:37565"/>
    </ligand>
</feature>
<dbReference type="AlphaFoldDB" id="A0A3D2SNF3"/>
<proteinExistence type="inferred from homology"/>
<dbReference type="GO" id="GO:1904047">
    <property type="term" value="F:S-adenosyl-L-methionine binding"/>
    <property type="evidence" value="ECO:0007669"/>
    <property type="project" value="UniProtKB-UniRule"/>
</dbReference>
<dbReference type="PANTHER" id="PTHR22960">
    <property type="entry name" value="MOLYBDOPTERIN COFACTOR SYNTHESIS PROTEIN A"/>
    <property type="match status" value="1"/>
</dbReference>
<dbReference type="HAMAP" id="MF_01225_B">
    <property type="entry name" value="MoaA_B"/>
    <property type="match status" value="1"/>
</dbReference>
<gene>
    <name evidence="10 12" type="primary">moaA</name>
    <name evidence="12" type="ORF">DHW29_08550</name>
</gene>
<accession>A0A3D2SNF3</accession>
<feature type="binding site" evidence="10">
    <location>
        <position position="38"/>
    </location>
    <ligand>
        <name>[4Fe-4S] cluster</name>
        <dbReference type="ChEBI" id="CHEBI:49883"/>
        <label>1</label>
        <note>4Fe-4S-S-AdoMet</note>
    </ligand>
</feature>
<dbReference type="InterPro" id="IPR006638">
    <property type="entry name" value="Elp3/MiaA/NifB-like_rSAM"/>
</dbReference>
<feature type="binding site" evidence="10">
    <location>
        <position position="73"/>
    </location>
    <ligand>
        <name>GTP</name>
        <dbReference type="ChEBI" id="CHEBI:37565"/>
    </ligand>
</feature>
<dbReference type="InterPro" id="IPR013483">
    <property type="entry name" value="MoaA"/>
</dbReference>
<dbReference type="GO" id="GO:0046872">
    <property type="term" value="F:metal ion binding"/>
    <property type="evidence" value="ECO:0007669"/>
    <property type="project" value="UniProtKB-KW"/>
</dbReference>